<evidence type="ECO:0000256" key="3">
    <source>
        <dbReference type="ARBA" id="ARBA00022692"/>
    </source>
</evidence>
<evidence type="ECO:0000256" key="1">
    <source>
        <dbReference type="ARBA" id="ARBA00004141"/>
    </source>
</evidence>
<dbReference type="PANTHER" id="PTHR10383:SF9">
    <property type="entry name" value="SERINE INCORPORATOR, ISOFORM F"/>
    <property type="match status" value="1"/>
</dbReference>
<dbReference type="Pfam" id="PF03348">
    <property type="entry name" value="Serinc"/>
    <property type="match status" value="1"/>
</dbReference>
<proteinExistence type="inferred from homology"/>
<evidence type="ECO:0000256" key="4">
    <source>
        <dbReference type="ARBA" id="ARBA00022989"/>
    </source>
</evidence>
<dbReference type="InterPro" id="IPR005016">
    <property type="entry name" value="TDE1/TMS"/>
</dbReference>
<reference evidence="6" key="1">
    <citation type="submission" date="2015-10" db="EMBL/GenBank/DDBJ databases">
        <title>Daphnia magna gene sets from two clonal populations assembled and annotated with EvidentialGene.</title>
        <authorList>
            <person name="Gilbert D."/>
            <person name="Podicheti R."/>
            <person name="Orsini L."/>
            <person name="Colbourne J."/>
            <person name="Pfrender M."/>
        </authorList>
    </citation>
    <scope>NUCLEOTIDE SEQUENCE</scope>
</reference>
<dbReference type="OrthoDB" id="5963193at2759"/>
<protein>
    <submittedName>
        <fullName evidence="6">Serine incorporator</fullName>
    </submittedName>
</protein>
<keyword evidence="5" id="KW-0472">Membrane</keyword>
<comment type="subcellular location">
    <subcellularLocation>
        <location evidence="1">Membrane</location>
        <topology evidence="1">Multi-pass membrane protein</topology>
    </subcellularLocation>
</comment>
<evidence type="ECO:0000256" key="5">
    <source>
        <dbReference type="ARBA" id="ARBA00023136"/>
    </source>
</evidence>
<dbReference type="GO" id="GO:0016020">
    <property type="term" value="C:membrane"/>
    <property type="evidence" value="ECO:0007669"/>
    <property type="project" value="UniProtKB-SubCell"/>
</dbReference>
<reference evidence="6" key="2">
    <citation type="submission" date="2015-10" db="EMBL/GenBank/DDBJ databases">
        <authorList>
            <person name="Gilbert D.G."/>
        </authorList>
    </citation>
    <scope>NUCLEOTIDE SEQUENCE</scope>
</reference>
<evidence type="ECO:0000313" key="6">
    <source>
        <dbReference type="EMBL" id="JAJ04217.1"/>
    </source>
</evidence>
<organism evidence="6">
    <name type="scientific">Daphnia magna</name>
    <dbReference type="NCBI Taxonomy" id="35525"/>
    <lineage>
        <taxon>Eukaryota</taxon>
        <taxon>Metazoa</taxon>
        <taxon>Ecdysozoa</taxon>
        <taxon>Arthropoda</taxon>
        <taxon>Crustacea</taxon>
        <taxon>Branchiopoda</taxon>
        <taxon>Diplostraca</taxon>
        <taxon>Cladocera</taxon>
        <taxon>Anomopoda</taxon>
        <taxon>Daphniidae</taxon>
        <taxon>Daphnia</taxon>
    </lineage>
</organism>
<dbReference type="EMBL" id="GDIP01219185">
    <property type="protein sequence ID" value="JAJ04217.1"/>
    <property type="molecule type" value="Transcribed_RNA"/>
</dbReference>
<keyword evidence="4" id="KW-1133">Transmembrane helix</keyword>
<dbReference type="AlphaFoldDB" id="A0A0N7ZRP4"/>
<sequence>MTSSCIMGAVLGICSAAQLACCCGSAACGLCCQACPSCKNSSSTRIMYAIMLLLGTIVACIMLSPGLASAMQKVPFCDGSESGVPDLIVPNAIKIDCGIAAGYLAVYRLCFGMTLFFLFMALIMIGVRSSKDPRAGIQNGFWAIKYLVLIGAIVGAFFIPEDEAGTFGTTWMYFGLIGGFCFILIQLVLVVDFAHRWAESWVDKYEETSSKAWYCALVFFTFFQYALCITAVSLFFVYYTTSDDCALNKFFISINLILCILVSVVAVLPKVQEYQPRSGLLQSSIVSLYTLYLTWSAMSNNPDANCKPNFSDIINGQTGPSTQEQKTTFDAESIVGLVIWFCCVLYSSIRTASNKQTERLIGSDKVLAKTDDGSTGSGADVHEVESGGKVWDNEADGVAYSWSFFHLMFALATLYVMMTITNWYKPTSDLSTLSSNEASVWVKIISSWLCLGLYLWSLIAPAVLPDRDFS</sequence>
<keyword evidence="3" id="KW-0812">Transmembrane</keyword>
<dbReference type="PANTHER" id="PTHR10383">
    <property type="entry name" value="SERINE INCORPORATOR"/>
    <property type="match status" value="1"/>
</dbReference>
<evidence type="ECO:0000256" key="2">
    <source>
        <dbReference type="ARBA" id="ARBA00006665"/>
    </source>
</evidence>
<accession>A0A0N7ZRP4</accession>
<name>A0A0N7ZRP4_9CRUS</name>
<comment type="similarity">
    <text evidence="2">Belongs to the TDE1 family.</text>
</comment>